<keyword evidence="3" id="KW-0597">Phosphoprotein</keyword>
<dbReference type="InterPro" id="IPR035965">
    <property type="entry name" value="PAS-like_dom_sf"/>
</dbReference>
<evidence type="ECO:0000313" key="12">
    <source>
        <dbReference type="Proteomes" id="UP000320672"/>
    </source>
</evidence>
<dbReference type="PROSITE" id="PS50109">
    <property type="entry name" value="HIS_KIN"/>
    <property type="match status" value="1"/>
</dbReference>
<dbReference type="InterPro" id="IPR000014">
    <property type="entry name" value="PAS"/>
</dbReference>
<dbReference type="NCBIfam" id="TIGR00229">
    <property type="entry name" value="sensory_box"/>
    <property type="match status" value="1"/>
</dbReference>
<gene>
    <name evidence="11" type="primary">fixL_3</name>
    <name evidence="11" type="ORF">FF011L_27560</name>
</gene>
<dbReference type="Gene3D" id="3.30.450.20">
    <property type="entry name" value="PAS domain"/>
    <property type="match status" value="1"/>
</dbReference>
<dbReference type="InterPro" id="IPR003594">
    <property type="entry name" value="HATPase_dom"/>
</dbReference>
<keyword evidence="12" id="KW-1185">Reference proteome</keyword>
<dbReference type="PANTHER" id="PTHR43065:SF10">
    <property type="entry name" value="PEROXIDE STRESS-ACTIVATED HISTIDINE KINASE MAK3"/>
    <property type="match status" value="1"/>
</dbReference>
<keyword evidence="4 11" id="KW-0808">Transferase</keyword>
<proteinExistence type="predicted"/>
<dbReference type="Gene3D" id="3.30.565.10">
    <property type="entry name" value="Histidine kinase-like ATPase, C-terminal domain"/>
    <property type="match status" value="1"/>
</dbReference>
<dbReference type="Gene3D" id="1.10.287.130">
    <property type="match status" value="1"/>
</dbReference>
<evidence type="ECO:0000256" key="6">
    <source>
        <dbReference type="ARBA" id="ARBA00022777"/>
    </source>
</evidence>
<comment type="catalytic activity">
    <reaction evidence="1">
        <text>ATP + protein L-histidine = ADP + protein N-phospho-L-histidine.</text>
        <dbReference type="EC" id="2.7.13.3"/>
    </reaction>
</comment>
<dbReference type="InterPro" id="IPR004358">
    <property type="entry name" value="Sig_transdc_His_kin-like_C"/>
</dbReference>
<organism evidence="11 12">
    <name type="scientific">Roseimaritima multifibrata</name>
    <dbReference type="NCBI Taxonomy" id="1930274"/>
    <lineage>
        <taxon>Bacteria</taxon>
        <taxon>Pseudomonadati</taxon>
        <taxon>Planctomycetota</taxon>
        <taxon>Planctomycetia</taxon>
        <taxon>Pirellulales</taxon>
        <taxon>Pirellulaceae</taxon>
        <taxon>Roseimaritima</taxon>
    </lineage>
</organism>
<feature type="domain" description="PAS" evidence="10">
    <location>
        <begin position="10"/>
        <end position="63"/>
    </location>
</feature>
<dbReference type="GO" id="GO:0006355">
    <property type="term" value="P:regulation of DNA-templated transcription"/>
    <property type="evidence" value="ECO:0007669"/>
    <property type="project" value="InterPro"/>
</dbReference>
<dbReference type="PROSITE" id="PS50112">
    <property type="entry name" value="PAS"/>
    <property type="match status" value="1"/>
</dbReference>
<dbReference type="EMBL" id="CP036262">
    <property type="protein sequence ID" value="QDS93979.1"/>
    <property type="molecule type" value="Genomic_DNA"/>
</dbReference>
<name>A0A517MGH8_9BACT</name>
<dbReference type="Pfam" id="PF00989">
    <property type="entry name" value="PAS"/>
    <property type="match status" value="1"/>
</dbReference>
<sequence>MQLNAQTIHQIRLARLLIDALPTGMVVTDSQGKIVLINQQAESCFGYREAELRGTSIETLIPEWSESDDLSHKARKMSPSHAQPLPEWKCTELKRQDGSIFPIRFQMASMPTPSDDLILTQVSCLLSDDPEHKKVIQAERLTAIREMASGLAHETNNALQRARACLELLEMDLPQDSPSLNLTGRISEALDDLLRNYEDVKSYASPITLKLSPNINVAQLCQTAFDELTESSSSKHTLVIKSDASCDRINVDVAKIKRVLQAILENGIQASPDGAQIDISCQKITFHEKDAIEISARDHGTGFSEAILPHLFAPFFSTKARGSGLGLAVCRRIVETHQGTLSATNHPDGGALVHIVLPKNLEHR</sequence>
<reference evidence="11 12" key="1">
    <citation type="submission" date="2019-02" db="EMBL/GenBank/DDBJ databases">
        <title>Deep-cultivation of Planctomycetes and their phenomic and genomic characterization uncovers novel biology.</title>
        <authorList>
            <person name="Wiegand S."/>
            <person name="Jogler M."/>
            <person name="Boedeker C."/>
            <person name="Pinto D."/>
            <person name="Vollmers J."/>
            <person name="Rivas-Marin E."/>
            <person name="Kohn T."/>
            <person name="Peeters S.H."/>
            <person name="Heuer A."/>
            <person name="Rast P."/>
            <person name="Oberbeckmann S."/>
            <person name="Bunk B."/>
            <person name="Jeske O."/>
            <person name="Meyerdierks A."/>
            <person name="Storesund J.E."/>
            <person name="Kallscheuer N."/>
            <person name="Luecker S."/>
            <person name="Lage O.M."/>
            <person name="Pohl T."/>
            <person name="Merkel B.J."/>
            <person name="Hornburger P."/>
            <person name="Mueller R.-W."/>
            <person name="Bruemmer F."/>
            <person name="Labrenz M."/>
            <person name="Spormann A.M."/>
            <person name="Op den Camp H."/>
            <person name="Overmann J."/>
            <person name="Amann R."/>
            <person name="Jetten M.S.M."/>
            <person name="Mascher T."/>
            <person name="Medema M.H."/>
            <person name="Devos D.P."/>
            <person name="Kaster A.-K."/>
            <person name="Ovreas L."/>
            <person name="Rohde M."/>
            <person name="Galperin M.Y."/>
            <person name="Jogler C."/>
        </authorList>
    </citation>
    <scope>NUCLEOTIDE SEQUENCE [LARGE SCALE GENOMIC DNA]</scope>
    <source>
        <strain evidence="11 12">FF011L</strain>
    </source>
</reference>
<accession>A0A517MGH8</accession>
<keyword evidence="7" id="KW-0067">ATP-binding</keyword>
<keyword evidence="8" id="KW-0902">Two-component regulatory system</keyword>
<evidence type="ECO:0000256" key="7">
    <source>
        <dbReference type="ARBA" id="ARBA00022840"/>
    </source>
</evidence>
<dbReference type="RefSeq" id="WP_218933181.1">
    <property type="nucleotide sequence ID" value="NZ_CP036262.1"/>
</dbReference>
<dbReference type="GO" id="GO:0000155">
    <property type="term" value="F:phosphorelay sensor kinase activity"/>
    <property type="evidence" value="ECO:0007669"/>
    <property type="project" value="InterPro"/>
</dbReference>
<evidence type="ECO:0000256" key="4">
    <source>
        <dbReference type="ARBA" id="ARBA00022679"/>
    </source>
</evidence>
<dbReference type="InterPro" id="IPR036890">
    <property type="entry name" value="HATPase_C_sf"/>
</dbReference>
<dbReference type="SUPFAM" id="SSF55874">
    <property type="entry name" value="ATPase domain of HSP90 chaperone/DNA topoisomerase II/histidine kinase"/>
    <property type="match status" value="1"/>
</dbReference>
<dbReference type="Pfam" id="PF02518">
    <property type="entry name" value="HATPase_c"/>
    <property type="match status" value="1"/>
</dbReference>
<dbReference type="SMART" id="SM00091">
    <property type="entry name" value="PAS"/>
    <property type="match status" value="1"/>
</dbReference>
<dbReference type="InterPro" id="IPR013767">
    <property type="entry name" value="PAS_fold"/>
</dbReference>
<dbReference type="InterPro" id="IPR005467">
    <property type="entry name" value="His_kinase_dom"/>
</dbReference>
<evidence type="ECO:0000313" key="11">
    <source>
        <dbReference type="EMBL" id="QDS93979.1"/>
    </source>
</evidence>
<dbReference type="EC" id="2.7.13.3" evidence="2"/>
<evidence type="ECO:0000256" key="1">
    <source>
        <dbReference type="ARBA" id="ARBA00000085"/>
    </source>
</evidence>
<evidence type="ECO:0000256" key="5">
    <source>
        <dbReference type="ARBA" id="ARBA00022741"/>
    </source>
</evidence>
<evidence type="ECO:0000256" key="3">
    <source>
        <dbReference type="ARBA" id="ARBA00022553"/>
    </source>
</evidence>
<dbReference type="Proteomes" id="UP000320672">
    <property type="component" value="Chromosome"/>
</dbReference>
<dbReference type="CDD" id="cd00130">
    <property type="entry name" value="PAS"/>
    <property type="match status" value="1"/>
</dbReference>
<dbReference type="CDD" id="cd00082">
    <property type="entry name" value="HisKA"/>
    <property type="match status" value="1"/>
</dbReference>
<evidence type="ECO:0000256" key="8">
    <source>
        <dbReference type="ARBA" id="ARBA00023012"/>
    </source>
</evidence>
<evidence type="ECO:0000259" key="10">
    <source>
        <dbReference type="PROSITE" id="PS50112"/>
    </source>
</evidence>
<dbReference type="SUPFAM" id="SSF55785">
    <property type="entry name" value="PYP-like sensor domain (PAS domain)"/>
    <property type="match status" value="1"/>
</dbReference>
<evidence type="ECO:0000259" key="9">
    <source>
        <dbReference type="PROSITE" id="PS50109"/>
    </source>
</evidence>
<dbReference type="GO" id="GO:0005524">
    <property type="term" value="F:ATP binding"/>
    <property type="evidence" value="ECO:0007669"/>
    <property type="project" value="UniProtKB-KW"/>
</dbReference>
<dbReference type="PRINTS" id="PR00344">
    <property type="entry name" value="BCTRLSENSOR"/>
</dbReference>
<dbReference type="PANTHER" id="PTHR43065">
    <property type="entry name" value="SENSOR HISTIDINE KINASE"/>
    <property type="match status" value="1"/>
</dbReference>
<keyword evidence="5" id="KW-0547">Nucleotide-binding</keyword>
<protein>
    <recommendedName>
        <fullName evidence="2">histidine kinase</fullName>
        <ecNumber evidence="2">2.7.13.3</ecNumber>
    </recommendedName>
</protein>
<feature type="domain" description="Histidine kinase" evidence="9">
    <location>
        <begin position="150"/>
        <end position="361"/>
    </location>
</feature>
<keyword evidence="6" id="KW-0418">Kinase</keyword>
<dbReference type="InterPro" id="IPR003661">
    <property type="entry name" value="HisK_dim/P_dom"/>
</dbReference>
<dbReference type="AlphaFoldDB" id="A0A517MGH8"/>
<evidence type="ECO:0000256" key="2">
    <source>
        <dbReference type="ARBA" id="ARBA00012438"/>
    </source>
</evidence>
<dbReference type="SMART" id="SM00387">
    <property type="entry name" value="HATPase_c"/>
    <property type="match status" value="1"/>
</dbReference>
<dbReference type="KEGG" id="rml:FF011L_27560"/>